<dbReference type="GO" id="GO:0016567">
    <property type="term" value="P:protein ubiquitination"/>
    <property type="evidence" value="ECO:0007669"/>
    <property type="project" value="TreeGrafter"/>
</dbReference>
<keyword evidence="5 6" id="KW-0472">Membrane</keyword>
<dbReference type="PANTHER" id="PTHR14255:SF3">
    <property type="entry name" value="SULFITE EXPORTER TAUE_SAFE FAMILY PROTEIN 5-RELATED"/>
    <property type="match status" value="1"/>
</dbReference>
<organism evidence="8 9">
    <name type="scientific">Rhynchospora tenuis</name>
    <dbReference type="NCBI Taxonomy" id="198213"/>
    <lineage>
        <taxon>Eukaryota</taxon>
        <taxon>Viridiplantae</taxon>
        <taxon>Streptophyta</taxon>
        <taxon>Embryophyta</taxon>
        <taxon>Tracheophyta</taxon>
        <taxon>Spermatophyta</taxon>
        <taxon>Magnoliopsida</taxon>
        <taxon>Liliopsida</taxon>
        <taxon>Poales</taxon>
        <taxon>Cyperaceae</taxon>
        <taxon>Cyperoideae</taxon>
        <taxon>Rhynchosporeae</taxon>
        <taxon>Rhynchospora</taxon>
    </lineage>
</organism>
<evidence type="ECO:0000256" key="3">
    <source>
        <dbReference type="ARBA" id="ARBA00022692"/>
    </source>
</evidence>
<evidence type="ECO:0000256" key="1">
    <source>
        <dbReference type="ARBA" id="ARBA00004141"/>
    </source>
</evidence>
<dbReference type="AlphaFoldDB" id="A0AAD5ZWR1"/>
<reference evidence="8 9" key="1">
    <citation type="journal article" date="2022" name="Cell">
        <title>Repeat-based holocentromeres influence genome architecture and karyotype evolution.</title>
        <authorList>
            <person name="Hofstatter P.G."/>
            <person name="Thangavel G."/>
            <person name="Lux T."/>
            <person name="Neumann P."/>
            <person name="Vondrak T."/>
            <person name="Novak P."/>
            <person name="Zhang M."/>
            <person name="Costa L."/>
            <person name="Castellani M."/>
            <person name="Scott A."/>
            <person name="Toegelov H."/>
            <person name="Fuchs J."/>
            <person name="Mata-Sucre Y."/>
            <person name="Dias Y."/>
            <person name="Vanzela A.L.L."/>
            <person name="Huettel B."/>
            <person name="Almeida C.C.S."/>
            <person name="Simkova H."/>
            <person name="Souza G."/>
            <person name="Pedrosa-Harand A."/>
            <person name="Macas J."/>
            <person name="Mayer K.F.X."/>
            <person name="Houben A."/>
            <person name="Marques A."/>
        </authorList>
    </citation>
    <scope>NUCLEOTIDE SEQUENCE [LARGE SCALE GENOMIC DNA]</scope>
    <source>
        <strain evidence="8">RhyTen1mFocal</strain>
    </source>
</reference>
<feature type="transmembrane region" description="Helical" evidence="6">
    <location>
        <begin position="325"/>
        <end position="349"/>
    </location>
</feature>
<dbReference type="EMBL" id="JAMRDG010000001">
    <property type="protein sequence ID" value="KAJ3705382.1"/>
    <property type="molecule type" value="Genomic_DNA"/>
</dbReference>
<feature type="transmembrane region" description="Helical" evidence="6">
    <location>
        <begin position="148"/>
        <end position="176"/>
    </location>
</feature>
<feature type="chain" id="PRO_5041994966" description="Sulfite exporter TauE/SafE family protein" evidence="7">
    <location>
        <begin position="28"/>
        <end position="463"/>
    </location>
</feature>
<keyword evidence="9" id="KW-1185">Reference proteome</keyword>
<evidence type="ECO:0000256" key="6">
    <source>
        <dbReference type="SAM" id="Phobius"/>
    </source>
</evidence>
<protein>
    <recommendedName>
        <fullName evidence="10">Sulfite exporter TauE/SafE family protein</fullName>
    </recommendedName>
</protein>
<evidence type="ECO:0000256" key="2">
    <source>
        <dbReference type="ARBA" id="ARBA00009142"/>
    </source>
</evidence>
<evidence type="ECO:0000256" key="4">
    <source>
        <dbReference type="ARBA" id="ARBA00022989"/>
    </source>
</evidence>
<evidence type="ECO:0000313" key="8">
    <source>
        <dbReference type="EMBL" id="KAJ3705382.1"/>
    </source>
</evidence>
<proteinExistence type="inferred from homology"/>
<feature type="signal peptide" evidence="7">
    <location>
        <begin position="1"/>
        <end position="27"/>
    </location>
</feature>
<dbReference type="Proteomes" id="UP001210211">
    <property type="component" value="Unassembled WGS sequence"/>
</dbReference>
<keyword evidence="4 6" id="KW-1133">Transmembrane helix</keyword>
<dbReference type="GO" id="GO:0016020">
    <property type="term" value="C:membrane"/>
    <property type="evidence" value="ECO:0007669"/>
    <property type="project" value="UniProtKB-SubCell"/>
</dbReference>
<evidence type="ECO:0000256" key="5">
    <source>
        <dbReference type="ARBA" id="ARBA00023136"/>
    </source>
</evidence>
<name>A0AAD5ZWR1_9POAL</name>
<comment type="caution">
    <text evidence="8">The sequence shown here is derived from an EMBL/GenBank/DDBJ whole genome shotgun (WGS) entry which is preliminary data.</text>
</comment>
<feature type="transmembrane region" description="Helical" evidence="6">
    <location>
        <begin position="239"/>
        <end position="256"/>
    </location>
</feature>
<feature type="transmembrane region" description="Helical" evidence="6">
    <location>
        <begin position="272"/>
        <end position="294"/>
    </location>
</feature>
<keyword evidence="3 6" id="KW-0812">Transmembrane</keyword>
<feature type="transmembrane region" description="Helical" evidence="6">
    <location>
        <begin position="396"/>
        <end position="415"/>
    </location>
</feature>
<accession>A0AAD5ZWR1</accession>
<keyword evidence="7" id="KW-0732">Signal</keyword>
<feature type="transmembrane region" description="Helical" evidence="6">
    <location>
        <begin position="69"/>
        <end position="96"/>
    </location>
</feature>
<sequence length="463" mass="50783">MKSSKTFLLRFLFLSLIHLTIFTLSTSKPCNNNYNPTSPDGQENISHQFFRLRNHQLSYPNPNLNFNTIIAWILCFIASAASSAGGVGGGSLFLPILTIIAGLSLKSATAFSTFMVTAVTLAKVIYTLCFMDKSLINYEITLLSEPCMLLGASIGVLCNIMFPEWLITALFVVFLATSTAKTVQSGCKLWSKETEKERVRVEVEVEVEQRESGIEVPLLKDEREVKGTGAPNLVPWKDLMVLVMVWMCFFVLHVLIGDENGKGVINIKPCGVTYWLITLSQIPIAIGFTSYIMYAKRKKREQANNVNDTDTASVIKHNLESLPMYVFPVAAILTGVLSGLFGIGGGLLLNPVFLQIGVPPQTAAATSALMVSFSASMSMVQYILLGMTRINEAVMYAILCFVASIVGLVTMQRLVARSGRVSLVVFLVSALMVLSTVVITLFGVLDVWKQITNGDYMGFKQLC</sequence>
<dbReference type="Pfam" id="PF01925">
    <property type="entry name" value="TauE"/>
    <property type="match status" value="2"/>
</dbReference>
<dbReference type="GO" id="GO:0031464">
    <property type="term" value="C:Cul4A-RING E3 ubiquitin ligase complex"/>
    <property type="evidence" value="ECO:0007669"/>
    <property type="project" value="TreeGrafter"/>
</dbReference>
<comment type="similarity">
    <text evidence="2">Belongs to the 4-toluene sulfonate uptake permease (TSUP) (TC 2.A.102) family.</text>
</comment>
<feature type="transmembrane region" description="Helical" evidence="6">
    <location>
        <begin position="108"/>
        <end position="128"/>
    </location>
</feature>
<dbReference type="PANTHER" id="PTHR14255">
    <property type="entry name" value="CEREBLON"/>
    <property type="match status" value="1"/>
</dbReference>
<evidence type="ECO:0000313" key="9">
    <source>
        <dbReference type="Proteomes" id="UP001210211"/>
    </source>
</evidence>
<dbReference type="InterPro" id="IPR002781">
    <property type="entry name" value="TM_pro_TauE-like"/>
</dbReference>
<evidence type="ECO:0008006" key="10">
    <source>
        <dbReference type="Google" id="ProtNLM"/>
    </source>
</evidence>
<evidence type="ECO:0000256" key="7">
    <source>
        <dbReference type="SAM" id="SignalP"/>
    </source>
</evidence>
<comment type="subcellular location">
    <subcellularLocation>
        <location evidence="1">Membrane</location>
        <topology evidence="1">Multi-pass membrane protein</topology>
    </subcellularLocation>
</comment>
<gene>
    <name evidence="8" type="ORF">LUZ61_009087</name>
</gene>
<feature type="transmembrane region" description="Helical" evidence="6">
    <location>
        <begin position="361"/>
        <end position="384"/>
    </location>
</feature>
<feature type="transmembrane region" description="Helical" evidence="6">
    <location>
        <begin position="421"/>
        <end position="448"/>
    </location>
</feature>